<gene>
    <name evidence="9" type="ORF">KVV02_006740</name>
</gene>
<keyword evidence="3" id="KW-0378">Hydrolase</keyword>
<evidence type="ECO:0000259" key="7">
    <source>
        <dbReference type="PROSITE" id="PS51192"/>
    </source>
</evidence>
<proteinExistence type="predicted"/>
<dbReference type="InterPro" id="IPR050547">
    <property type="entry name" value="DEAD_box_RNA_helicases"/>
</dbReference>
<dbReference type="SMART" id="SM00490">
    <property type="entry name" value="HELICc"/>
    <property type="match status" value="1"/>
</dbReference>
<feature type="domain" description="Helicase ATP-binding" evidence="7">
    <location>
        <begin position="98"/>
        <end position="349"/>
    </location>
</feature>
<dbReference type="PANTHER" id="PTHR47963:SF8">
    <property type="entry name" value="ATP-DEPENDENT RNA HELICASE DEAD"/>
    <property type="match status" value="1"/>
</dbReference>
<evidence type="ECO:0000256" key="1">
    <source>
        <dbReference type="ARBA" id="ARBA00012552"/>
    </source>
</evidence>
<name>A0A9P8CWX4_MORAP</name>
<evidence type="ECO:0000313" key="10">
    <source>
        <dbReference type="Proteomes" id="UP000717515"/>
    </source>
</evidence>
<dbReference type="InterPro" id="IPR027417">
    <property type="entry name" value="P-loop_NTPase"/>
</dbReference>
<dbReference type="GO" id="GO:0005524">
    <property type="term" value="F:ATP binding"/>
    <property type="evidence" value="ECO:0007669"/>
    <property type="project" value="UniProtKB-KW"/>
</dbReference>
<dbReference type="InterPro" id="IPR014001">
    <property type="entry name" value="Helicase_ATP-bd"/>
</dbReference>
<dbReference type="EC" id="3.6.4.13" evidence="1"/>
<dbReference type="Proteomes" id="UP000717515">
    <property type="component" value="Unassembled WGS sequence"/>
</dbReference>
<dbReference type="AlphaFoldDB" id="A0A9P8CWX4"/>
<dbReference type="InterPro" id="IPR001650">
    <property type="entry name" value="Helicase_C-like"/>
</dbReference>
<dbReference type="SUPFAM" id="SSF52540">
    <property type="entry name" value="P-loop containing nucleoside triphosphate hydrolases"/>
    <property type="match status" value="1"/>
</dbReference>
<dbReference type="PANTHER" id="PTHR47963">
    <property type="entry name" value="DEAD-BOX ATP-DEPENDENT RNA HELICASE 47, MITOCHONDRIAL"/>
    <property type="match status" value="1"/>
</dbReference>
<sequence length="597" mass="66135">MRHAGKNLHTGMAQGVLAVHTALLGPLPPLPNKLSGTVSSSPYFHPVDQGTGSYRPLDRSQASLYPPECFRGIYAPLATNLKNAMTIQEPTALQRQFIPPILEGKDVLIRDTTGSGKTFGILLALLSKPRRRIGPKHQPGITSVVVVPNQELAFQLQSWARSLFPTADQQQLQEMIQVVVTPSFSLPTNDGFTTTTTPTFKKSRHTARKGKNDLESTYTQIAGSREADAQVERLQMALPHVLVATPSRLWTLLQSGVLDLSGIETLVMDEVDHLIRLPKRFASQRQIYNRDLHPKPAELSVREIIRSAQAVGRNLEGSEDRIQIVAASATMNRPIRHWLETNGWVIKPEWVDTTKSVVLPTGIQHHCLVVGAQSIRNMKLTSDVIRWNQKVALEGRAKDGEVDWAAQDQAWQKEQMDKDSAWKKQQLTAPSASPGLDTPTEEKFRDDDDRMLEGVATACMLDKVQSACVFFCSSFSLGDLATRLEFDFGLPVKQIQSAFAEEERQQGAIAPGGHRKGIYLAHESNARGLDLPGLTHVYIVGMPSSPSSYLHMAGRTGRMGREGQVVTIIRDDDHLEDRARSLFNTLNVPIEPFSHVE</sequence>
<evidence type="ECO:0000313" key="9">
    <source>
        <dbReference type="EMBL" id="KAG9321636.1"/>
    </source>
</evidence>
<evidence type="ECO:0000256" key="4">
    <source>
        <dbReference type="ARBA" id="ARBA00022806"/>
    </source>
</evidence>
<evidence type="ECO:0000256" key="5">
    <source>
        <dbReference type="ARBA" id="ARBA00022840"/>
    </source>
</evidence>
<evidence type="ECO:0000259" key="8">
    <source>
        <dbReference type="PROSITE" id="PS51194"/>
    </source>
</evidence>
<evidence type="ECO:0000256" key="6">
    <source>
        <dbReference type="SAM" id="MobiDB-lite"/>
    </source>
</evidence>
<evidence type="ECO:0000256" key="3">
    <source>
        <dbReference type="ARBA" id="ARBA00022801"/>
    </source>
</evidence>
<dbReference type="Gene3D" id="3.40.50.300">
    <property type="entry name" value="P-loop containing nucleotide triphosphate hydrolases"/>
    <property type="match status" value="2"/>
</dbReference>
<feature type="domain" description="Helicase C-terminal" evidence="8">
    <location>
        <begin position="456"/>
        <end position="597"/>
    </location>
</feature>
<dbReference type="Pfam" id="PF00271">
    <property type="entry name" value="Helicase_C"/>
    <property type="match status" value="1"/>
</dbReference>
<dbReference type="PROSITE" id="PS51192">
    <property type="entry name" value="HELICASE_ATP_BIND_1"/>
    <property type="match status" value="1"/>
</dbReference>
<accession>A0A9P8CWX4</accession>
<dbReference type="EMBL" id="JAIFTL010000193">
    <property type="protein sequence ID" value="KAG9321636.1"/>
    <property type="molecule type" value="Genomic_DNA"/>
</dbReference>
<dbReference type="GO" id="GO:0016787">
    <property type="term" value="F:hydrolase activity"/>
    <property type="evidence" value="ECO:0007669"/>
    <property type="project" value="UniProtKB-KW"/>
</dbReference>
<organism evidence="9 10">
    <name type="scientific">Mortierella alpina</name>
    <name type="common">Oleaginous fungus</name>
    <name type="synonym">Mortierella renispora</name>
    <dbReference type="NCBI Taxonomy" id="64518"/>
    <lineage>
        <taxon>Eukaryota</taxon>
        <taxon>Fungi</taxon>
        <taxon>Fungi incertae sedis</taxon>
        <taxon>Mucoromycota</taxon>
        <taxon>Mortierellomycotina</taxon>
        <taxon>Mortierellomycetes</taxon>
        <taxon>Mortierellales</taxon>
        <taxon>Mortierellaceae</taxon>
        <taxon>Mortierella</taxon>
    </lineage>
</organism>
<keyword evidence="5" id="KW-0067">ATP-binding</keyword>
<dbReference type="Pfam" id="PF00270">
    <property type="entry name" value="DEAD"/>
    <property type="match status" value="1"/>
</dbReference>
<keyword evidence="2" id="KW-0547">Nucleotide-binding</keyword>
<dbReference type="GO" id="GO:0003723">
    <property type="term" value="F:RNA binding"/>
    <property type="evidence" value="ECO:0007669"/>
    <property type="project" value="TreeGrafter"/>
</dbReference>
<evidence type="ECO:0000256" key="2">
    <source>
        <dbReference type="ARBA" id="ARBA00022741"/>
    </source>
</evidence>
<comment type="caution">
    <text evidence="9">The sequence shown here is derived from an EMBL/GenBank/DDBJ whole genome shotgun (WGS) entry which is preliminary data.</text>
</comment>
<dbReference type="PROSITE" id="PS51194">
    <property type="entry name" value="HELICASE_CTER"/>
    <property type="match status" value="1"/>
</dbReference>
<dbReference type="InterPro" id="IPR011545">
    <property type="entry name" value="DEAD/DEAH_box_helicase_dom"/>
</dbReference>
<dbReference type="GO" id="GO:0003724">
    <property type="term" value="F:RNA helicase activity"/>
    <property type="evidence" value="ECO:0007669"/>
    <property type="project" value="UniProtKB-EC"/>
</dbReference>
<protein>
    <recommendedName>
        <fullName evidence="1">RNA helicase</fullName>
        <ecNumber evidence="1">3.6.4.13</ecNumber>
    </recommendedName>
</protein>
<reference evidence="9" key="1">
    <citation type="submission" date="2021-07" db="EMBL/GenBank/DDBJ databases">
        <title>Draft genome of Mortierella alpina, strain LL118, isolated from an aspen leaf litter sample.</title>
        <authorList>
            <person name="Yang S."/>
            <person name="Vinatzer B.A."/>
        </authorList>
    </citation>
    <scope>NUCLEOTIDE SEQUENCE</scope>
    <source>
        <strain evidence="9">LL118</strain>
    </source>
</reference>
<feature type="region of interest" description="Disordered" evidence="6">
    <location>
        <begin position="414"/>
        <end position="447"/>
    </location>
</feature>
<dbReference type="SMART" id="SM00487">
    <property type="entry name" value="DEXDc"/>
    <property type="match status" value="1"/>
</dbReference>
<keyword evidence="4" id="KW-0347">Helicase</keyword>